<evidence type="ECO:0000313" key="2">
    <source>
        <dbReference type="EMBL" id="KAK3862617.1"/>
    </source>
</evidence>
<sequence length="113" mass="11836">MRMGAPDTTGPASTTGPKRGQGICQEVAAVPPRDKHLNYVLALQVTGQRAGPGRALLERVIQGRRIAPGPAGGGGEALGSDVRWSWLVSEPLLVSRSTQEPVTHCGRDSTPDT</sequence>
<dbReference type="EMBL" id="JAWQEG010004198">
    <property type="protein sequence ID" value="KAK3862617.1"/>
    <property type="molecule type" value="Genomic_DNA"/>
</dbReference>
<accession>A0AAE1EW72</accession>
<name>A0AAE1EW72_PETCI</name>
<evidence type="ECO:0000256" key="1">
    <source>
        <dbReference type="SAM" id="MobiDB-lite"/>
    </source>
</evidence>
<comment type="caution">
    <text evidence="2">The sequence shown here is derived from an EMBL/GenBank/DDBJ whole genome shotgun (WGS) entry which is preliminary data.</text>
</comment>
<protein>
    <submittedName>
        <fullName evidence="2">Uncharacterized protein</fullName>
    </submittedName>
</protein>
<reference evidence="2" key="1">
    <citation type="submission" date="2023-10" db="EMBL/GenBank/DDBJ databases">
        <title>Genome assemblies of two species of porcelain crab, Petrolisthes cinctipes and Petrolisthes manimaculis (Anomura: Porcellanidae).</title>
        <authorList>
            <person name="Angst P."/>
        </authorList>
    </citation>
    <scope>NUCLEOTIDE SEQUENCE</scope>
    <source>
        <strain evidence="2">PB745_01</strain>
        <tissue evidence="2">Gill</tissue>
    </source>
</reference>
<dbReference type="Proteomes" id="UP001286313">
    <property type="component" value="Unassembled WGS sequence"/>
</dbReference>
<keyword evidence="3" id="KW-1185">Reference proteome</keyword>
<organism evidence="2 3">
    <name type="scientific">Petrolisthes cinctipes</name>
    <name type="common">Flat porcelain crab</name>
    <dbReference type="NCBI Taxonomy" id="88211"/>
    <lineage>
        <taxon>Eukaryota</taxon>
        <taxon>Metazoa</taxon>
        <taxon>Ecdysozoa</taxon>
        <taxon>Arthropoda</taxon>
        <taxon>Crustacea</taxon>
        <taxon>Multicrustacea</taxon>
        <taxon>Malacostraca</taxon>
        <taxon>Eumalacostraca</taxon>
        <taxon>Eucarida</taxon>
        <taxon>Decapoda</taxon>
        <taxon>Pleocyemata</taxon>
        <taxon>Anomura</taxon>
        <taxon>Galatheoidea</taxon>
        <taxon>Porcellanidae</taxon>
        <taxon>Petrolisthes</taxon>
    </lineage>
</organism>
<evidence type="ECO:0000313" key="3">
    <source>
        <dbReference type="Proteomes" id="UP001286313"/>
    </source>
</evidence>
<gene>
    <name evidence="2" type="ORF">Pcinc_031538</name>
</gene>
<dbReference type="AlphaFoldDB" id="A0AAE1EW72"/>
<feature type="region of interest" description="Disordered" evidence="1">
    <location>
        <begin position="1"/>
        <end position="22"/>
    </location>
</feature>
<proteinExistence type="predicted"/>